<organism evidence="2 3">
    <name type="scientific">Vibrio anguillarum</name>
    <name type="common">Listonella anguillarum</name>
    <dbReference type="NCBI Taxonomy" id="55601"/>
    <lineage>
        <taxon>Bacteria</taxon>
        <taxon>Pseudomonadati</taxon>
        <taxon>Pseudomonadota</taxon>
        <taxon>Gammaproteobacteria</taxon>
        <taxon>Vibrionales</taxon>
        <taxon>Vibrionaceae</taxon>
        <taxon>Vibrio</taxon>
    </lineage>
</organism>
<sequence>MKKSLMVLTMLVALVGCDDATKAIDEAQAAANKAVDNLQQKADSLNLKDLNLDVLGDATQKAQEFTQSIDSLINTDFTDHQAVVA</sequence>
<evidence type="ECO:0000313" key="3">
    <source>
        <dbReference type="Proteomes" id="UP000722957"/>
    </source>
</evidence>
<gene>
    <name evidence="2" type="ORF">EAY07_24715</name>
</gene>
<evidence type="ECO:0008006" key="4">
    <source>
        <dbReference type="Google" id="ProtNLM"/>
    </source>
</evidence>
<proteinExistence type="predicted"/>
<dbReference type="EMBL" id="RDOM01000914">
    <property type="protein sequence ID" value="MBF4275152.1"/>
    <property type="molecule type" value="Genomic_DNA"/>
</dbReference>
<feature type="non-terminal residue" evidence="2">
    <location>
        <position position="85"/>
    </location>
</feature>
<dbReference type="AlphaFoldDB" id="A0ABD4KXM6"/>
<protein>
    <recommendedName>
        <fullName evidence="4">Lipoprotein</fullName>
    </recommendedName>
</protein>
<comment type="caution">
    <text evidence="2">The sequence shown here is derived from an EMBL/GenBank/DDBJ whole genome shotgun (WGS) entry which is preliminary data.</text>
</comment>
<accession>A0ABD4KXM6</accession>
<reference evidence="2 3" key="1">
    <citation type="journal article" date="2021" name="PeerJ">
        <title>Analysis of 44 Vibrio anguillarum genomes reveals high genetic diversity.</title>
        <authorList>
            <person name="Hansen M.J."/>
            <person name="Dalsgaard I."/>
        </authorList>
    </citation>
    <scope>NUCLEOTIDE SEQUENCE [LARGE SCALE GENOMIC DNA]</scope>
    <source>
        <strain evidence="2 3">17-16730-2A</strain>
    </source>
</reference>
<evidence type="ECO:0000256" key="1">
    <source>
        <dbReference type="SAM" id="Coils"/>
    </source>
</evidence>
<dbReference type="PROSITE" id="PS51257">
    <property type="entry name" value="PROKAR_LIPOPROTEIN"/>
    <property type="match status" value="1"/>
</dbReference>
<feature type="coiled-coil region" evidence="1">
    <location>
        <begin position="17"/>
        <end position="48"/>
    </location>
</feature>
<dbReference type="Proteomes" id="UP000722957">
    <property type="component" value="Unassembled WGS sequence"/>
</dbReference>
<evidence type="ECO:0000313" key="2">
    <source>
        <dbReference type="EMBL" id="MBF4275152.1"/>
    </source>
</evidence>
<keyword evidence="1" id="KW-0175">Coiled coil</keyword>
<name>A0ABD4KXM6_VIBAN</name>